<sequence length="103" mass="10827">MPTATPVMACLLLLLLVASTATAHFQVGDVDEYWTKRAQEARLRNRAAGAAINDLISGAARFHANVDARVYGRRSNLQDAEEAPAKPTEAQDAAAAQGGVGGH</sequence>
<evidence type="ECO:0000256" key="2">
    <source>
        <dbReference type="SAM" id="SignalP"/>
    </source>
</evidence>
<dbReference type="EMBL" id="CM008046">
    <property type="protein sequence ID" value="PAN09149.1"/>
    <property type="molecule type" value="Genomic_DNA"/>
</dbReference>
<organism evidence="3">
    <name type="scientific">Panicum hallii</name>
    <dbReference type="NCBI Taxonomy" id="206008"/>
    <lineage>
        <taxon>Eukaryota</taxon>
        <taxon>Viridiplantae</taxon>
        <taxon>Streptophyta</taxon>
        <taxon>Embryophyta</taxon>
        <taxon>Tracheophyta</taxon>
        <taxon>Spermatophyta</taxon>
        <taxon>Magnoliopsida</taxon>
        <taxon>Liliopsida</taxon>
        <taxon>Poales</taxon>
        <taxon>Poaceae</taxon>
        <taxon>PACMAD clade</taxon>
        <taxon>Panicoideae</taxon>
        <taxon>Panicodae</taxon>
        <taxon>Paniceae</taxon>
        <taxon>Panicinae</taxon>
        <taxon>Panicum</taxon>
        <taxon>Panicum sect. Panicum</taxon>
    </lineage>
</organism>
<dbReference type="AlphaFoldDB" id="A0A2S3GUY5"/>
<name>A0A2S3GUY5_9POAL</name>
<keyword evidence="2" id="KW-0732">Signal</keyword>
<protein>
    <submittedName>
        <fullName evidence="3">Uncharacterized protein</fullName>
    </submittedName>
</protein>
<dbReference type="Proteomes" id="UP000243499">
    <property type="component" value="Chromosome 1"/>
</dbReference>
<reference evidence="3" key="1">
    <citation type="submission" date="2018-04" db="EMBL/GenBank/DDBJ databases">
        <title>WGS assembly of Panicum hallii.</title>
        <authorList>
            <person name="Lovell J."/>
            <person name="Jenkins J."/>
            <person name="Lowry D."/>
            <person name="Mamidi S."/>
            <person name="Sreedasyam A."/>
            <person name="Weng X."/>
            <person name="Barry K."/>
            <person name="Bonette J."/>
            <person name="Campitelli B."/>
            <person name="Daum C."/>
            <person name="Gordon S."/>
            <person name="Gould B."/>
            <person name="Lipzen A."/>
            <person name="Macqueen A."/>
            <person name="Palacio-Mejia J."/>
            <person name="Plott C."/>
            <person name="Shakirov E."/>
            <person name="Shu S."/>
            <person name="Yoshinaga Y."/>
            <person name="Zane M."/>
            <person name="Rokhsar D."/>
            <person name="Grimwood J."/>
            <person name="Schmutz J."/>
            <person name="Juenger T."/>
        </authorList>
    </citation>
    <scope>NUCLEOTIDE SEQUENCE [LARGE SCALE GENOMIC DNA]</scope>
    <source>
        <strain evidence="3">FIL2</strain>
    </source>
</reference>
<feature type="compositionally biased region" description="Low complexity" evidence="1">
    <location>
        <begin position="85"/>
        <end position="97"/>
    </location>
</feature>
<proteinExistence type="predicted"/>
<feature type="signal peptide" evidence="2">
    <location>
        <begin position="1"/>
        <end position="23"/>
    </location>
</feature>
<feature type="region of interest" description="Disordered" evidence="1">
    <location>
        <begin position="75"/>
        <end position="103"/>
    </location>
</feature>
<feature type="chain" id="PRO_5015565401" evidence="2">
    <location>
        <begin position="24"/>
        <end position="103"/>
    </location>
</feature>
<evidence type="ECO:0000256" key="1">
    <source>
        <dbReference type="SAM" id="MobiDB-lite"/>
    </source>
</evidence>
<accession>A0A2S3GUY5</accession>
<dbReference type="Gramene" id="PAN09149">
    <property type="protein sequence ID" value="PAN09149"/>
    <property type="gene ID" value="PAHAL_1G463100"/>
</dbReference>
<evidence type="ECO:0000313" key="3">
    <source>
        <dbReference type="EMBL" id="PAN09149.1"/>
    </source>
</evidence>
<gene>
    <name evidence="3" type="ORF">PAHAL_1G463100</name>
</gene>